<keyword evidence="2" id="KW-1133">Transmembrane helix</keyword>
<feature type="transmembrane region" description="Helical" evidence="2">
    <location>
        <begin position="88"/>
        <end position="108"/>
    </location>
</feature>
<accession>A0A3P1CQ65</accession>
<dbReference type="RefSeq" id="WP_124907076.1">
    <property type="nucleotide sequence ID" value="NZ_RQJP01000002.1"/>
</dbReference>
<dbReference type="InterPro" id="IPR025519">
    <property type="entry name" value="DUF4407"/>
</dbReference>
<proteinExistence type="predicted"/>
<keyword evidence="2" id="KW-0812">Transmembrane</keyword>
<dbReference type="AlphaFoldDB" id="A0A3P1CQ65"/>
<dbReference type="Proteomes" id="UP000274271">
    <property type="component" value="Unassembled WGS sequence"/>
</dbReference>
<evidence type="ECO:0000256" key="1">
    <source>
        <dbReference type="SAM" id="Coils"/>
    </source>
</evidence>
<comment type="caution">
    <text evidence="3">The sequence shown here is derived from an EMBL/GenBank/DDBJ whole genome shotgun (WGS) entry which is preliminary data.</text>
</comment>
<feature type="transmembrane region" description="Helical" evidence="2">
    <location>
        <begin position="251"/>
        <end position="272"/>
    </location>
</feature>
<feature type="transmembrane region" description="Helical" evidence="2">
    <location>
        <begin position="57"/>
        <end position="76"/>
    </location>
</feature>
<protein>
    <submittedName>
        <fullName evidence="3">DUF4407 domain-containing protein</fullName>
    </submittedName>
</protein>
<keyword evidence="4" id="KW-1185">Reference proteome</keyword>
<keyword evidence="2" id="KW-0472">Membrane</keyword>
<dbReference type="OrthoDB" id="892022at2"/>
<feature type="coiled-coil region" evidence="1">
    <location>
        <begin position="191"/>
        <end position="218"/>
    </location>
</feature>
<evidence type="ECO:0000313" key="4">
    <source>
        <dbReference type="Proteomes" id="UP000274271"/>
    </source>
</evidence>
<evidence type="ECO:0000313" key="3">
    <source>
        <dbReference type="EMBL" id="RRB15472.1"/>
    </source>
</evidence>
<organism evidence="3 4">
    <name type="scientific">Larkinella knui</name>
    <dbReference type="NCBI Taxonomy" id="2025310"/>
    <lineage>
        <taxon>Bacteria</taxon>
        <taxon>Pseudomonadati</taxon>
        <taxon>Bacteroidota</taxon>
        <taxon>Cytophagia</taxon>
        <taxon>Cytophagales</taxon>
        <taxon>Spirosomataceae</taxon>
        <taxon>Larkinella</taxon>
    </lineage>
</organism>
<name>A0A3P1CQ65_9BACT</name>
<sequence>MSMLRMYCLITGDDYEILKNDTPASRKKVAVQANCLMIPVMMWFATSYLVVTEVMHLSATRGLQTAFFTALLIFLLERSIIMANGNGLLVAFRLILGAIVALLGSIGLDEVVFKKDIDHQLHINKMTYVKAELDTLQRQRQQEVEARTQVVEQRYQIWQEALNKAHQEASGEGLTGKRGYGPVTNLIVNRASQAKAEYDRAKNELAEYQTGLKKDLENKQKEALLYYSDHSLLLRINALFDLVKTNRSMALVYWLFTGLLFILEFLVILVKMTHRKTNYDRKVFTIEKISEKQALNLV</sequence>
<keyword evidence="1" id="KW-0175">Coiled coil</keyword>
<dbReference type="EMBL" id="RQJP01000002">
    <property type="protein sequence ID" value="RRB15472.1"/>
    <property type="molecule type" value="Genomic_DNA"/>
</dbReference>
<feature type="transmembrane region" description="Helical" evidence="2">
    <location>
        <begin position="29"/>
        <end position="51"/>
    </location>
</feature>
<evidence type="ECO:0000256" key="2">
    <source>
        <dbReference type="SAM" id="Phobius"/>
    </source>
</evidence>
<reference evidence="3 4" key="1">
    <citation type="submission" date="2018-11" db="EMBL/GenBank/DDBJ databases">
        <authorList>
            <person name="Zhou Z."/>
            <person name="Wang G."/>
        </authorList>
    </citation>
    <scope>NUCLEOTIDE SEQUENCE [LARGE SCALE GENOMIC DNA]</scope>
    <source>
        <strain evidence="3 4">KCTC42998</strain>
    </source>
</reference>
<dbReference type="Pfam" id="PF14362">
    <property type="entry name" value="DUF4407"/>
    <property type="match status" value="1"/>
</dbReference>
<gene>
    <name evidence="3" type="ORF">EHT87_13180</name>
</gene>